<comment type="caution">
    <text evidence="1">The sequence shown here is derived from an EMBL/GenBank/DDBJ whole genome shotgun (WGS) entry which is preliminary data.</text>
</comment>
<name>A0ACB7SC91_HYAAI</name>
<protein>
    <submittedName>
        <fullName evidence="1">Uncharacterized protein</fullName>
    </submittedName>
</protein>
<dbReference type="Proteomes" id="UP000821845">
    <property type="component" value="Chromosome 5"/>
</dbReference>
<gene>
    <name evidence="1" type="ORF">HPB50_024261</name>
</gene>
<keyword evidence="2" id="KW-1185">Reference proteome</keyword>
<evidence type="ECO:0000313" key="1">
    <source>
        <dbReference type="EMBL" id="KAH6931399.1"/>
    </source>
</evidence>
<proteinExistence type="predicted"/>
<dbReference type="EMBL" id="CM023485">
    <property type="protein sequence ID" value="KAH6931399.1"/>
    <property type="molecule type" value="Genomic_DNA"/>
</dbReference>
<organism evidence="1 2">
    <name type="scientific">Hyalomma asiaticum</name>
    <name type="common">Tick</name>
    <dbReference type="NCBI Taxonomy" id="266040"/>
    <lineage>
        <taxon>Eukaryota</taxon>
        <taxon>Metazoa</taxon>
        <taxon>Ecdysozoa</taxon>
        <taxon>Arthropoda</taxon>
        <taxon>Chelicerata</taxon>
        <taxon>Arachnida</taxon>
        <taxon>Acari</taxon>
        <taxon>Parasitiformes</taxon>
        <taxon>Ixodida</taxon>
        <taxon>Ixodoidea</taxon>
        <taxon>Ixodidae</taxon>
        <taxon>Hyalomminae</taxon>
        <taxon>Hyalomma</taxon>
    </lineage>
</organism>
<evidence type="ECO:0000313" key="2">
    <source>
        <dbReference type="Proteomes" id="UP000821845"/>
    </source>
</evidence>
<sequence>MQRLTLKARCHRLRPFINIGCSTSVEECPMSAVTLCFGDLPSVSLAASESSVMDYRTGLSQALEAVGKHCVTAPAKQAASEASTSLPHAAPEQALFPFDLSTRSPGRHANRQ</sequence>
<accession>A0ACB7SC91</accession>
<reference evidence="1" key="1">
    <citation type="submission" date="2020-05" db="EMBL/GenBank/DDBJ databases">
        <title>Large-scale comparative analyses of tick genomes elucidate their genetic diversity and vector capacities.</title>
        <authorList>
            <person name="Jia N."/>
            <person name="Wang J."/>
            <person name="Shi W."/>
            <person name="Du L."/>
            <person name="Sun Y."/>
            <person name="Zhan W."/>
            <person name="Jiang J."/>
            <person name="Wang Q."/>
            <person name="Zhang B."/>
            <person name="Ji P."/>
            <person name="Sakyi L.B."/>
            <person name="Cui X."/>
            <person name="Yuan T."/>
            <person name="Jiang B."/>
            <person name="Yang W."/>
            <person name="Lam T.T.-Y."/>
            <person name="Chang Q."/>
            <person name="Ding S."/>
            <person name="Wang X."/>
            <person name="Zhu J."/>
            <person name="Ruan X."/>
            <person name="Zhao L."/>
            <person name="Wei J."/>
            <person name="Que T."/>
            <person name="Du C."/>
            <person name="Cheng J."/>
            <person name="Dai P."/>
            <person name="Han X."/>
            <person name="Huang E."/>
            <person name="Gao Y."/>
            <person name="Liu J."/>
            <person name="Shao H."/>
            <person name="Ye R."/>
            <person name="Li L."/>
            <person name="Wei W."/>
            <person name="Wang X."/>
            <person name="Wang C."/>
            <person name="Yang T."/>
            <person name="Huo Q."/>
            <person name="Li W."/>
            <person name="Guo W."/>
            <person name="Chen H."/>
            <person name="Zhou L."/>
            <person name="Ni X."/>
            <person name="Tian J."/>
            <person name="Zhou Y."/>
            <person name="Sheng Y."/>
            <person name="Liu T."/>
            <person name="Pan Y."/>
            <person name="Xia L."/>
            <person name="Li J."/>
            <person name="Zhao F."/>
            <person name="Cao W."/>
        </authorList>
    </citation>
    <scope>NUCLEOTIDE SEQUENCE</scope>
    <source>
        <strain evidence="1">Hyas-2018</strain>
    </source>
</reference>